<dbReference type="PROSITE" id="PS51195">
    <property type="entry name" value="Q_MOTIF"/>
    <property type="match status" value="1"/>
</dbReference>
<dbReference type="GO" id="GO:0016887">
    <property type="term" value="F:ATP hydrolysis activity"/>
    <property type="evidence" value="ECO:0007669"/>
    <property type="project" value="RHEA"/>
</dbReference>
<protein>
    <recommendedName>
        <fullName evidence="10">ATP-dependent RNA helicase</fullName>
        <ecNumber evidence="10">3.6.4.13</ecNumber>
    </recommendedName>
</protein>
<keyword evidence="5 10" id="KW-0694">RNA-binding</keyword>
<dbReference type="SMART" id="SM00490">
    <property type="entry name" value="HELICc"/>
    <property type="match status" value="1"/>
</dbReference>
<evidence type="ECO:0000256" key="11">
    <source>
        <dbReference type="SAM" id="MobiDB-lite"/>
    </source>
</evidence>
<dbReference type="InterPro" id="IPR027417">
    <property type="entry name" value="P-loop_NTPase"/>
</dbReference>
<dbReference type="InterPro" id="IPR001650">
    <property type="entry name" value="Helicase_C-like"/>
</dbReference>
<dbReference type="SMART" id="SM00487">
    <property type="entry name" value="DEXDc"/>
    <property type="match status" value="1"/>
</dbReference>
<gene>
    <name evidence="15" type="ORF">Cvel_17796</name>
</gene>
<evidence type="ECO:0000259" key="12">
    <source>
        <dbReference type="PROSITE" id="PS51192"/>
    </source>
</evidence>
<dbReference type="SUPFAM" id="SSF52540">
    <property type="entry name" value="P-loop containing nucleoside triphosphate hydrolases"/>
    <property type="match status" value="2"/>
</dbReference>
<keyword evidence="3 9" id="KW-0347">Helicase</keyword>
<evidence type="ECO:0000256" key="5">
    <source>
        <dbReference type="ARBA" id="ARBA00022884"/>
    </source>
</evidence>
<dbReference type="VEuPathDB" id="CryptoDB:Cvel_17796"/>
<dbReference type="SMART" id="SM01178">
    <property type="entry name" value="DUF4217"/>
    <property type="match status" value="1"/>
</dbReference>
<dbReference type="InterPro" id="IPR014001">
    <property type="entry name" value="Helicase_ATP-bd"/>
</dbReference>
<dbReference type="InterPro" id="IPR044773">
    <property type="entry name" value="DDX18/Has1_DEADc"/>
</dbReference>
<keyword evidence="1 9" id="KW-0547">Nucleotide-binding</keyword>
<evidence type="ECO:0000256" key="6">
    <source>
        <dbReference type="ARBA" id="ARBA00024357"/>
    </source>
</evidence>
<reference evidence="15" key="1">
    <citation type="submission" date="2014-11" db="EMBL/GenBank/DDBJ databases">
        <authorList>
            <person name="Otto D Thomas"/>
            <person name="Naeem Raeece"/>
        </authorList>
    </citation>
    <scope>NUCLEOTIDE SEQUENCE</scope>
</reference>
<comment type="domain">
    <text evidence="10">The Q motif is unique to and characteristic of the DEAD box family of RNA helicases and controls ATP binding and hydrolysis.</text>
</comment>
<evidence type="ECO:0000313" key="15">
    <source>
        <dbReference type="EMBL" id="CEM15388.1"/>
    </source>
</evidence>
<feature type="domain" description="Helicase ATP-binding" evidence="12">
    <location>
        <begin position="52"/>
        <end position="227"/>
    </location>
</feature>
<dbReference type="Pfam" id="PF13959">
    <property type="entry name" value="CTE_SPB4"/>
    <property type="match status" value="1"/>
</dbReference>
<evidence type="ECO:0000256" key="8">
    <source>
        <dbReference type="PROSITE-ProRule" id="PRU00552"/>
    </source>
</evidence>
<dbReference type="FunFam" id="3.40.50.300:FF:000379">
    <property type="entry name" value="RNA helicase"/>
    <property type="match status" value="1"/>
</dbReference>
<evidence type="ECO:0000256" key="10">
    <source>
        <dbReference type="RuleBase" id="RU365068"/>
    </source>
</evidence>
<dbReference type="PROSITE" id="PS51192">
    <property type="entry name" value="HELICASE_ATP_BIND_1"/>
    <property type="match status" value="1"/>
</dbReference>
<keyword evidence="2 9" id="KW-0378">Hydrolase</keyword>
<evidence type="ECO:0000256" key="9">
    <source>
        <dbReference type="RuleBase" id="RU000492"/>
    </source>
</evidence>
<dbReference type="CDD" id="cd18787">
    <property type="entry name" value="SF2_C_DEAD"/>
    <property type="match status" value="1"/>
</dbReference>
<evidence type="ECO:0000256" key="2">
    <source>
        <dbReference type="ARBA" id="ARBA00022801"/>
    </source>
</evidence>
<comment type="similarity">
    <text evidence="6">Belongs to the DEAD box helicase family. DDX18/HAS1 subfamily.</text>
</comment>
<feature type="compositionally biased region" description="Polar residues" evidence="11">
    <location>
        <begin position="495"/>
        <end position="506"/>
    </location>
</feature>
<evidence type="ECO:0000256" key="3">
    <source>
        <dbReference type="ARBA" id="ARBA00022806"/>
    </source>
</evidence>
<dbReference type="PROSITE" id="PS00039">
    <property type="entry name" value="DEAD_ATP_HELICASE"/>
    <property type="match status" value="1"/>
</dbReference>
<dbReference type="PANTHER" id="PTHR24031">
    <property type="entry name" value="RNA HELICASE"/>
    <property type="match status" value="1"/>
</dbReference>
<accession>A0A0G4FMJ1</accession>
<dbReference type="CDD" id="cd17942">
    <property type="entry name" value="DEADc_DDX18"/>
    <property type="match status" value="1"/>
</dbReference>
<dbReference type="Pfam" id="PF00270">
    <property type="entry name" value="DEAD"/>
    <property type="match status" value="1"/>
</dbReference>
<dbReference type="Pfam" id="PF00271">
    <property type="entry name" value="Helicase_C"/>
    <property type="match status" value="1"/>
</dbReference>
<organism evidence="15">
    <name type="scientific">Chromera velia CCMP2878</name>
    <dbReference type="NCBI Taxonomy" id="1169474"/>
    <lineage>
        <taxon>Eukaryota</taxon>
        <taxon>Sar</taxon>
        <taxon>Alveolata</taxon>
        <taxon>Colpodellida</taxon>
        <taxon>Chromeraceae</taxon>
        <taxon>Chromera</taxon>
    </lineage>
</organism>
<comment type="function">
    <text evidence="10">RNA helicase.</text>
</comment>
<dbReference type="InterPro" id="IPR014014">
    <property type="entry name" value="RNA_helicase_DEAD_Q_motif"/>
</dbReference>
<keyword evidence="4 9" id="KW-0067">ATP-binding</keyword>
<dbReference type="PhylomeDB" id="A0A0G4FMJ1"/>
<dbReference type="PROSITE" id="PS51194">
    <property type="entry name" value="HELICASE_CTER"/>
    <property type="match status" value="1"/>
</dbReference>
<comment type="catalytic activity">
    <reaction evidence="7 10">
        <text>ATP + H2O = ADP + phosphate + H(+)</text>
        <dbReference type="Rhea" id="RHEA:13065"/>
        <dbReference type="ChEBI" id="CHEBI:15377"/>
        <dbReference type="ChEBI" id="CHEBI:15378"/>
        <dbReference type="ChEBI" id="CHEBI:30616"/>
        <dbReference type="ChEBI" id="CHEBI:43474"/>
        <dbReference type="ChEBI" id="CHEBI:456216"/>
        <dbReference type="EC" id="3.6.4.13"/>
    </reaction>
</comment>
<dbReference type="AlphaFoldDB" id="A0A0G4FMJ1"/>
<dbReference type="GO" id="GO:0003723">
    <property type="term" value="F:RNA binding"/>
    <property type="evidence" value="ECO:0007669"/>
    <property type="project" value="UniProtKB-UniRule"/>
</dbReference>
<evidence type="ECO:0000256" key="4">
    <source>
        <dbReference type="ARBA" id="ARBA00022840"/>
    </source>
</evidence>
<proteinExistence type="inferred from homology"/>
<dbReference type="InterPro" id="IPR025313">
    <property type="entry name" value="SPB4-like_CTE"/>
</dbReference>
<feature type="region of interest" description="Disordered" evidence="11">
    <location>
        <begin position="467"/>
        <end position="521"/>
    </location>
</feature>
<sequence>MAESESAAPRAGGKSGFFSDVTFDSLPISDPIKKALKENKFTHLTEVQAKSIPQLLNGRDVLGSAPTGCGKTLAFLIPAVELLYQVKFLPRNGTGLLVISPTRELSLQIYDNVCNLCKYIPQTHGLVIGGTNRTTEAQKLVKGVNLLVCTPGRVLDHMMNTKGFQFQNLVSLVIDEADRILEIGFEEEMNQIIRMLPEKRQTALFSATQTTKVSDLARLSLRKPVLIEVKAATAMATVEGLQQGYVVCPAEQRFLLLFTFLKKNKDKKVMVFFSSCASATFHEELLNYIDLPVQCIHGKKKQAARMNTYYEFCQAKRGILLCTDVAARGLDIPNVDWIVQFDPPDDPREYIHRVGRTARGATGTGKALLFLMPEELKFLNYLKRMKVVLNEYTFPPSKIAQVQAQMERLIEKNYHLHKSSRDAYRAYLHAYASHSLKDIFDVHSLDLQRVAKSFGFAVPPKVELNLKAKGGKKKESQRGPGDRGPGGGDPKAKNFQRSGHTFSASNPYGKRKEGDSRQFSR</sequence>
<dbReference type="GO" id="GO:0003724">
    <property type="term" value="F:RNA helicase activity"/>
    <property type="evidence" value="ECO:0007669"/>
    <property type="project" value="UniProtKB-EC"/>
</dbReference>
<dbReference type="EMBL" id="CDMZ01000487">
    <property type="protein sequence ID" value="CEM15388.1"/>
    <property type="molecule type" value="Genomic_DNA"/>
</dbReference>
<feature type="short sequence motif" description="Q motif" evidence="8">
    <location>
        <begin position="21"/>
        <end position="49"/>
    </location>
</feature>
<evidence type="ECO:0000256" key="1">
    <source>
        <dbReference type="ARBA" id="ARBA00022741"/>
    </source>
</evidence>
<feature type="domain" description="Helicase C-terminal" evidence="13">
    <location>
        <begin position="240"/>
        <end position="410"/>
    </location>
</feature>
<dbReference type="InterPro" id="IPR011545">
    <property type="entry name" value="DEAD/DEAH_box_helicase_dom"/>
</dbReference>
<feature type="domain" description="DEAD-box RNA helicase Q" evidence="14">
    <location>
        <begin position="21"/>
        <end position="49"/>
    </location>
</feature>
<dbReference type="GO" id="GO:0005524">
    <property type="term" value="F:ATP binding"/>
    <property type="evidence" value="ECO:0007669"/>
    <property type="project" value="UniProtKB-UniRule"/>
</dbReference>
<feature type="compositionally biased region" description="Basic and acidic residues" evidence="11">
    <location>
        <begin position="510"/>
        <end position="521"/>
    </location>
</feature>
<evidence type="ECO:0000259" key="13">
    <source>
        <dbReference type="PROSITE" id="PS51194"/>
    </source>
</evidence>
<dbReference type="InterPro" id="IPR000629">
    <property type="entry name" value="RNA-helicase_DEAD-box_CS"/>
</dbReference>
<dbReference type="Gene3D" id="3.40.50.300">
    <property type="entry name" value="P-loop containing nucleotide triphosphate hydrolases"/>
    <property type="match status" value="2"/>
</dbReference>
<name>A0A0G4FMJ1_9ALVE</name>
<evidence type="ECO:0000256" key="7">
    <source>
        <dbReference type="ARBA" id="ARBA00047984"/>
    </source>
</evidence>
<dbReference type="EC" id="3.6.4.13" evidence="10"/>
<evidence type="ECO:0000259" key="14">
    <source>
        <dbReference type="PROSITE" id="PS51195"/>
    </source>
</evidence>